<protein>
    <submittedName>
        <fullName evidence="2">Uncharacterized protein</fullName>
    </submittedName>
</protein>
<dbReference type="Proteomes" id="UP000018888">
    <property type="component" value="Unassembled WGS sequence"/>
</dbReference>
<evidence type="ECO:0000313" key="2">
    <source>
        <dbReference type="EMBL" id="POG68587.1"/>
    </source>
</evidence>
<evidence type="ECO:0000313" key="3">
    <source>
        <dbReference type="Proteomes" id="UP000018888"/>
    </source>
</evidence>
<feature type="transmembrane region" description="Helical" evidence="1">
    <location>
        <begin position="6"/>
        <end position="26"/>
    </location>
</feature>
<proteinExistence type="predicted"/>
<accession>A0A2P4PT84</accession>
<evidence type="ECO:0000256" key="1">
    <source>
        <dbReference type="SAM" id="Phobius"/>
    </source>
</evidence>
<comment type="caution">
    <text evidence="2">The sequence shown here is derived from an EMBL/GenBank/DDBJ whole genome shotgun (WGS) entry which is preliminary data.</text>
</comment>
<keyword evidence="3" id="KW-1185">Reference proteome</keyword>
<reference evidence="2 3" key="1">
    <citation type="journal article" date="2013" name="Proc. Natl. Acad. Sci. U.S.A.">
        <title>Genome of an arbuscular mycorrhizal fungus provides insight into the oldest plant symbiosis.</title>
        <authorList>
            <person name="Tisserant E."/>
            <person name="Malbreil M."/>
            <person name="Kuo A."/>
            <person name="Kohler A."/>
            <person name="Symeonidi A."/>
            <person name="Balestrini R."/>
            <person name="Charron P."/>
            <person name="Duensing N."/>
            <person name="Frei Dit Frey N."/>
            <person name="Gianinazzi-Pearson V."/>
            <person name="Gilbert L.B."/>
            <person name="Handa Y."/>
            <person name="Herr J.R."/>
            <person name="Hijri M."/>
            <person name="Koul R."/>
            <person name="Kawaguchi M."/>
            <person name="Krajinski F."/>
            <person name="Lammers P.J."/>
            <person name="Masclaux F.G."/>
            <person name="Murat C."/>
            <person name="Morin E."/>
            <person name="Ndikumana S."/>
            <person name="Pagni M."/>
            <person name="Petitpierre D."/>
            <person name="Requena N."/>
            <person name="Rosikiewicz P."/>
            <person name="Riley R."/>
            <person name="Saito K."/>
            <person name="San Clemente H."/>
            <person name="Shapiro H."/>
            <person name="van Tuinen D."/>
            <person name="Becard G."/>
            <person name="Bonfante P."/>
            <person name="Paszkowski U."/>
            <person name="Shachar-Hill Y.Y."/>
            <person name="Tuskan G.A."/>
            <person name="Young P.W."/>
            <person name="Sanders I.R."/>
            <person name="Henrissat B."/>
            <person name="Rensing S.A."/>
            <person name="Grigoriev I.V."/>
            <person name="Corradi N."/>
            <person name="Roux C."/>
            <person name="Martin F."/>
        </authorList>
    </citation>
    <scope>NUCLEOTIDE SEQUENCE [LARGE SCALE GENOMIC DNA]</scope>
    <source>
        <strain evidence="2 3">DAOM 197198</strain>
    </source>
</reference>
<keyword evidence="1" id="KW-0472">Membrane</keyword>
<gene>
    <name evidence="2" type="ORF">GLOIN_2v1634860</name>
</gene>
<organism evidence="2 3">
    <name type="scientific">Rhizophagus irregularis (strain DAOM 181602 / DAOM 197198 / MUCL 43194)</name>
    <name type="common">Arbuscular mycorrhizal fungus</name>
    <name type="synonym">Glomus intraradices</name>
    <dbReference type="NCBI Taxonomy" id="747089"/>
    <lineage>
        <taxon>Eukaryota</taxon>
        <taxon>Fungi</taxon>
        <taxon>Fungi incertae sedis</taxon>
        <taxon>Mucoromycota</taxon>
        <taxon>Glomeromycotina</taxon>
        <taxon>Glomeromycetes</taxon>
        <taxon>Glomerales</taxon>
        <taxon>Glomeraceae</taxon>
        <taxon>Rhizophagus</taxon>
    </lineage>
</organism>
<dbReference type="AlphaFoldDB" id="A0A2P4PT84"/>
<dbReference type="EMBL" id="AUPC02000150">
    <property type="protein sequence ID" value="POG68587.1"/>
    <property type="molecule type" value="Genomic_DNA"/>
</dbReference>
<feature type="transmembrane region" description="Helical" evidence="1">
    <location>
        <begin position="33"/>
        <end position="51"/>
    </location>
</feature>
<keyword evidence="1" id="KW-1133">Transmembrane helix</keyword>
<sequence length="55" mass="7136">MINNKYKIYFFIIKWFKPLSFLIFFPPLLKKRFFFWERTNIPFIFLVIWIMDFEF</sequence>
<name>A0A2P4PT84_RHIID</name>
<keyword evidence="1" id="KW-0812">Transmembrane</keyword>
<reference evidence="2 3" key="2">
    <citation type="journal article" date="2018" name="New Phytol.">
        <title>High intraspecific genome diversity in the model arbuscular mycorrhizal symbiont Rhizophagus irregularis.</title>
        <authorList>
            <person name="Chen E.C.H."/>
            <person name="Morin E."/>
            <person name="Beaudet D."/>
            <person name="Noel J."/>
            <person name="Yildirir G."/>
            <person name="Ndikumana S."/>
            <person name="Charron P."/>
            <person name="St-Onge C."/>
            <person name="Giorgi J."/>
            <person name="Kruger M."/>
            <person name="Marton T."/>
            <person name="Ropars J."/>
            <person name="Grigoriev I.V."/>
            <person name="Hainaut M."/>
            <person name="Henrissat B."/>
            <person name="Roux C."/>
            <person name="Martin F."/>
            <person name="Corradi N."/>
        </authorList>
    </citation>
    <scope>NUCLEOTIDE SEQUENCE [LARGE SCALE GENOMIC DNA]</scope>
    <source>
        <strain evidence="2 3">DAOM 197198</strain>
    </source>
</reference>